<gene>
    <name evidence="3" type="ORF">GOCE00092_LOCUS18575</name>
</gene>
<feature type="compositionally biased region" description="Polar residues" evidence="1">
    <location>
        <begin position="10"/>
        <end position="22"/>
    </location>
</feature>
<dbReference type="AlphaFoldDB" id="A0A7S1VBU7"/>
<evidence type="ECO:0000256" key="2">
    <source>
        <dbReference type="SAM" id="Phobius"/>
    </source>
</evidence>
<keyword evidence="2" id="KW-1133">Transmembrane helix</keyword>
<keyword evidence="2" id="KW-0812">Transmembrane</keyword>
<proteinExistence type="predicted"/>
<keyword evidence="2" id="KW-0472">Membrane</keyword>
<feature type="transmembrane region" description="Helical" evidence="2">
    <location>
        <begin position="293"/>
        <end position="316"/>
    </location>
</feature>
<protein>
    <recommendedName>
        <fullName evidence="4">Transmembrane protein</fullName>
    </recommendedName>
</protein>
<feature type="transmembrane region" description="Helical" evidence="2">
    <location>
        <begin position="206"/>
        <end position="227"/>
    </location>
</feature>
<evidence type="ECO:0008006" key="4">
    <source>
        <dbReference type="Google" id="ProtNLM"/>
    </source>
</evidence>
<feature type="region of interest" description="Disordered" evidence="1">
    <location>
        <begin position="1"/>
        <end position="56"/>
    </location>
</feature>
<accession>A0A7S1VBU7</accession>
<reference evidence="3" key="1">
    <citation type="submission" date="2021-01" db="EMBL/GenBank/DDBJ databases">
        <authorList>
            <person name="Corre E."/>
            <person name="Pelletier E."/>
            <person name="Niang G."/>
            <person name="Scheremetjew M."/>
            <person name="Finn R."/>
            <person name="Kale V."/>
            <person name="Holt S."/>
            <person name="Cochrane G."/>
            <person name="Meng A."/>
            <person name="Brown T."/>
            <person name="Cohen L."/>
        </authorList>
    </citation>
    <scope>NUCLEOTIDE SEQUENCE</scope>
    <source>
        <strain evidence="3">CCMP 410</strain>
    </source>
</reference>
<evidence type="ECO:0000313" key="3">
    <source>
        <dbReference type="EMBL" id="CAD9294549.1"/>
    </source>
</evidence>
<evidence type="ECO:0000256" key="1">
    <source>
        <dbReference type="SAM" id="MobiDB-lite"/>
    </source>
</evidence>
<sequence length="355" mass="39388">MGRSSSSSSDYSKGTAKTASTSRSDKNYDSSPPRRKHPVVATHGRPAPGRPRTATKKIQKEQAALMDPAERAEREYAKLIVPYLAQRAYHIPGYTWRQDWIQYITNNHPVFGICCHHKLHPLNFRRRLVVLVGSIASGLAITNLVYLWFLLESESGIDSEFVSIGLAANLTLGEIEAQFETVSLTNYQAFLWTIGAALHSSFDLSVWYLSACACCLPGGCCVACQGYRYVGSYIVFFVVIVVAAAASVAVVLRASINSNEEISIQNITTGATYGLWDDEIEFENMDPSSFRFLITWSIEMALALLVMYPLLGTVLFSGMLGCGRLPFLGGRPRDVWVEECERRRKNRKAGIPEPV</sequence>
<dbReference type="EMBL" id="HBGK01035866">
    <property type="protein sequence ID" value="CAD9294549.1"/>
    <property type="molecule type" value="Transcribed_RNA"/>
</dbReference>
<feature type="transmembrane region" description="Helical" evidence="2">
    <location>
        <begin position="128"/>
        <end position="151"/>
    </location>
</feature>
<organism evidence="3">
    <name type="scientific">Grammatophora oceanica</name>
    <dbReference type="NCBI Taxonomy" id="210454"/>
    <lineage>
        <taxon>Eukaryota</taxon>
        <taxon>Sar</taxon>
        <taxon>Stramenopiles</taxon>
        <taxon>Ochrophyta</taxon>
        <taxon>Bacillariophyta</taxon>
        <taxon>Fragilariophyceae</taxon>
        <taxon>Fragilariophycidae</taxon>
        <taxon>Rhabdonematales</taxon>
        <taxon>Grammatophoraceae</taxon>
        <taxon>Grammatophora</taxon>
    </lineage>
</organism>
<name>A0A7S1VBU7_9STRA</name>
<feature type="transmembrane region" description="Helical" evidence="2">
    <location>
        <begin position="234"/>
        <end position="256"/>
    </location>
</feature>